<keyword evidence="2" id="KW-1185">Reference proteome</keyword>
<reference evidence="1 2" key="1">
    <citation type="submission" date="2019-02" db="EMBL/GenBank/DDBJ databases">
        <authorList>
            <person name="Lehtovirta-Morley E L."/>
        </authorList>
    </citation>
    <scope>NUCLEOTIDE SEQUENCE [LARGE SCALE GENOMIC DNA]</scope>
    <source>
        <strain evidence="1">NFRAN1</strain>
    </source>
</reference>
<dbReference type="Proteomes" id="UP000294299">
    <property type="component" value="Chromosome NFRAN"/>
</dbReference>
<organism evidence="1 2">
    <name type="scientific">Candidatus Nitrosocosmicus franklandianus</name>
    <dbReference type="NCBI Taxonomy" id="1798806"/>
    <lineage>
        <taxon>Archaea</taxon>
        <taxon>Nitrososphaerota</taxon>
        <taxon>Nitrososphaeria</taxon>
        <taxon>Nitrososphaerales</taxon>
        <taxon>Nitrososphaeraceae</taxon>
        <taxon>Candidatus Nitrosocosmicus</taxon>
    </lineage>
</organism>
<evidence type="ECO:0000313" key="2">
    <source>
        <dbReference type="Proteomes" id="UP000294299"/>
    </source>
</evidence>
<dbReference type="KEGG" id="nfn:NFRAN_1547"/>
<accession>A0A484I7Z1</accession>
<protein>
    <submittedName>
        <fullName evidence="1">Uncharacterized protein</fullName>
    </submittedName>
</protein>
<name>A0A484I7Z1_9ARCH</name>
<dbReference type="EMBL" id="LR216287">
    <property type="protein sequence ID" value="VFJ13869.1"/>
    <property type="molecule type" value="Genomic_DNA"/>
</dbReference>
<proteinExistence type="predicted"/>
<dbReference type="AlphaFoldDB" id="A0A484I7Z1"/>
<sequence length="119" mass="14095">MNELPKSMQNRELRISHIIVEKGNDADYFDVMWIPNNGYRDVKNPCDYEKVMEIINETRPDSIVIDPEGFNALTIVRFLYDTRSNYDSTVRKVQRGGEFVEKYMSYELLLHSRPKDKEN</sequence>
<gene>
    <name evidence="1" type="ORF">NFRAN_1547</name>
</gene>
<evidence type="ECO:0000313" key="1">
    <source>
        <dbReference type="EMBL" id="VFJ13869.1"/>
    </source>
</evidence>